<keyword evidence="1" id="KW-0812">Transmembrane</keyword>
<feature type="transmembrane region" description="Helical" evidence="1">
    <location>
        <begin position="132"/>
        <end position="155"/>
    </location>
</feature>
<dbReference type="CDD" id="cd21809">
    <property type="entry name" value="ABC-2_lan_permease-like"/>
    <property type="match status" value="1"/>
</dbReference>
<evidence type="ECO:0000313" key="2">
    <source>
        <dbReference type="EMBL" id="KGR82792.1"/>
    </source>
</evidence>
<feature type="transmembrane region" description="Helical" evidence="1">
    <location>
        <begin position="16"/>
        <end position="39"/>
    </location>
</feature>
<dbReference type="RefSeq" id="WP_036157289.1">
    <property type="nucleotide sequence ID" value="NZ_AVCX01000002.1"/>
</dbReference>
<reference evidence="2 3" key="1">
    <citation type="submission" date="2014-02" db="EMBL/GenBank/DDBJ databases">
        <title>Draft genome sequence of Lysinibacillus odysseyi NBRC 100172.</title>
        <authorList>
            <person name="Zhang F."/>
            <person name="Wang G."/>
            <person name="Zhang L."/>
        </authorList>
    </citation>
    <scope>NUCLEOTIDE SEQUENCE [LARGE SCALE GENOMIC DNA]</scope>
    <source>
        <strain evidence="2 3">NBRC 100172</strain>
    </source>
</reference>
<proteinExistence type="predicted"/>
<feature type="transmembrane region" description="Helical" evidence="1">
    <location>
        <begin position="102"/>
        <end position="126"/>
    </location>
</feature>
<dbReference type="Proteomes" id="UP000030437">
    <property type="component" value="Unassembled WGS sequence"/>
</dbReference>
<feature type="transmembrane region" description="Helical" evidence="1">
    <location>
        <begin position="223"/>
        <end position="242"/>
    </location>
</feature>
<feature type="transmembrane region" description="Helical" evidence="1">
    <location>
        <begin position="51"/>
        <end position="71"/>
    </location>
</feature>
<dbReference type="eggNOG" id="COG4200">
    <property type="taxonomic scope" value="Bacteria"/>
</dbReference>
<evidence type="ECO:0000313" key="3">
    <source>
        <dbReference type="Proteomes" id="UP000030437"/>
    </source>
</evidence>
<dbReference type="OrthoDB" id="3190532at2"/>
<dbReference type="STRING" id="1220589.CD32_18295"/>
<comment type="caution">
    <text evidence="2">The sequence shown here is derived from an EMBL/GenBank/DDBJ whole genome shotgun (WGS) entry which is preliminary data.</text>
</comment>
<sequence>MKLIGLEFYKLRHKHLFLMTTLFLLVEIGWAFMATSMSITRNPLIARWETLILMLSTMNGLFLPILSAICVSRICDMEHKGNTWKLLLTASVKRGHLYAAKYICACLVMLWICILQIFSVIAFGIIKGIEEPVPFLILAQFLSGTILTNMVIVALQQWVSMALKNQAFALTVGMIGGFIGMAADLFPLDVRRFFVWSYYTGLSPVKQNYVNEQMQFTIQDLSILLPLMAFLIIAGIVTYLAGSIQISRQEV</sequence>
<dbReference type="EMBL" id="JPVP01000059">
    <property type="protein sequence ID" value="KGR82792.1"/>
    <property type="molecule type" value="Genomic_DNA"/>
</dbReference>
<dbReference type="AlphaFoldDB" id="A0A0A3J6X7"/>
<keyword evidence="1" id="KW-0472">Membrane</keyword>
<feature type="transmembrane region" description="Helical" evidence="1">
    <location>
        <begin position="167"/>
        <end position="188"/>
    </location>
</feature>
<protein>
    <submittedName>
        <fullName evidence="2">ABC transporter permease</fullName>
    </submittedName>
</protein>
<dbReference type="PANTHER" id="PTHR37305:SF1">
    <property type="entry name" value="MEMBRANE PROTEIN"/>
    <property type="match status" value="1"/>
</dbReference>
<accession>A0A0A3J6X7</accession>
<organism evidence="2 3">
    <name type="scientific">Lysinibacillus odysseyi 34hs-1 = NBRC 100172</name>
    <dbReference type="NCBI Taxonomy" id="1220589"/>
    <lineage>
        <taxon>Bacteria</taxon>
        <taxon>Bacillati</taxon>
        <taxon>Bacillota</taxon>
        <taxon>Bacilli</taxon>
        <taxon>Bacillales</taxon>
        <taxon>Bacillaceae</taxon>
        <taxon>Lysinibacillus</taxon>
    </lineage>
</organism>
<evidence type="ECO:0000256" key="1">
    <source>
        <dbReference type="SAM" id="Phobius"/>
    </source>
</evidence>
<dbReference type="Pfam" id="PF12730">
    <property type="entry name" value="ABC2_membrane_4"/>
    <property type="match status" value="1"/>
</dbReference>
<keyword evidence="1" id="KW-1133">Transmembrane helix</keyword>
<dbReference type="PANTHER" id="PTHR37305">
    <property type="entry name" value="INTEGRAL MEMBRANE PROTEIN-RELATED"/>
    <property type="match status" value="1"/>
</dbReference>
<name>A0A0A3J6X7_9BACI</name>
<keyword evidence="3" id="KW-1185">Reference proteome</keyword>
<gene>
    <name evidence="2" type="ORF">CD32_18295</name>
</gene>